<dbReference type="AlphaFoldDB" id="A0A8X6GPN3"/>
<protein>
    <submittedName>
        <fullName evidence="2">Uncharacterized protein</fullName>
    </submittedName>
</protein>
<feature type="region of interest" description="Disordered" evidence="1">
    <location>
        <begin position="179"/>
        <end position="208"/>
    </location>
</feature>
<name>A0A8X6GPN3_TRICU</name>
<sequence>PSLTSCASHSLIGGLPWLLASLHQLLLRPLHPVRICLRPPLVRMLKELSLLWWTPLGACKTAPAPPVLHPLASGVSGNTPSMSASFKCHFCDHFSKTQKGLNHHLVRAHRYGVAPRERRVAVSSPPVSSQCESISAIPSGFPDSALGPDSPVVVPAPSDPLPSADATFVISPVKLSSFHRRTRGRRDRRRPSQQPPTPAVESATSHSNISRLRYDPAEASKLQRAYRVSPQKTLDQILGGASPFCAIPQEHIVAHFSEVFLGEILLRTFLFRLIHPLRQTTFCLPLCPLRDLGQTRSSLRFCSRP</sequence>
<feature type="compositionally biased region" description="Basic residues" evidence="1">
    <location>
        <begin position="179"/>
        <end position="191"/>
    </location>
</feature>
<reference evidence="2" key="1">
    <citation type="submission" date="2020-07" db="EMBL/GenBank/DDBJ databases">
        <title>Multicomponent nature underlies the extraordinary mechanical properties of spider dragline silk.</title>
        <authorList>
            <person name="Kono N."/>
            <person name="Nakamura H."/>
            <person name="Mori M."/>
            <person name="Yoshida Y."/>
            <person name="Ohtoshi R."/>
            <person name="Malay A.D."/>
            <person name="Moran D.A.P."/>
            <person name="Tomita M."/>
            <person name="Numata K."/>
            <person name="Arakawa K."/>
        </authorList>
    </citation>
    <scope>NUCLEOTIDE SEQUENCE</scope>
</reference>
<organism evidence="2 3">
    <name type="scientific">Trichonephila clavata</name>
    <name type="common">Joro spider</name>
    <name type="synonym">Nephila clavata</name>
    <dbReference type="NCBI Taxonomy" id="2740835"/>
    <lineage>
        <taxon>Eukaryota</taxon>
        <taxon>Metazoa</taxon>
        <taxon>Ecdysozoa</taxon>
        <taxon>Arthropoda</taxon>
        <taxon>Chelicerata</taxon>
        <taxon>Arachnida</taxon>
        <taxon>Araneae</taxon>
        <taxon>Araneomorphae</taxon>
        <taxon>Entelegynae</taxon>
        <taxon>Araneoidea</taxon>
        <taxon>Nephilidae</taxon>
        <taxon>Trichonephila</taxon>
    </lineage>
</organism>
<feature type="non-terminal residue" evidence="2">
    <location>
        <position position="1"/>
    </location>
</feature>
<dbReference type="EMBL" id="BMAO01003298">
    <property type="protein sequence ID" value="GFQ86953.1"/>
    <property type="molecule type" value="Genomic_DNA"/>
</dbReference>
<proteinExistence type="predicted"/>
<evidence type="ECO:0000313" key="3">
    <source>
        <dbReference type="Proteomes" id="UP000887116"/>
    </source>
</evidence>
<evidence type="ECO:0000313" key="2">
    <source>
        <dbReference type="EMBL" id="GFQ86953.1"/>
    </source>
</evidence>
<comment type="caution">
    <text evidence="2">The sequence shown here is derived from an EMBL/GenBank/DDBJ whole genome shotgun (WGS) entry which is preliminary data.</text>
</comment>
<accession>A0A8X6GPN3</accession>
<gene>
    <name evidence="2" type="ORF">TNCT_268621</name>
</gene>
<keyword evidence="3" id="KW-1185">Reference proteome</keyword>
<evidence type="ECO:0000256" key="1">
    <source>
        <dbReference type="SAM" id="MobiDB-lite"/>
    </source>
</evidence>
<dbReference type="Proteomes" id="UP000887116">
    <property type="component" value="Unassembled WGS sequence"/>
</dbReference>